<evidence type="ECO:0000256" key="4">
    <source>
        <dbReference type="SAM" id="Phobius"/>
    </source>
</evidence>
<gene>
    <name evidence="6" type="ORF">H5J25_18130</name>
</gene>
<sequence>MIQTPAGEKLARAFAAQSPRLKPRIVGVSSRLISVGVLAIFGALIAQAFLRQGIAVWAVGIAYILYDTALLVFTAWRIWPLRDGAVVRPAGDARPQFAVIVAARNEATVIDVTIDRLAAQEDAPDVILIADDGSDDATPEVFAARYGLEPPPFGTISPPSPVLPSLRWLRLPHGGKARALNAAMLEIDAEVMLTVDADTLLEPGAIAAMRAAFAAEPELVAATGVIRPMCGPDWQGRVFEWFQTYEYVRNFLSRHAWEQQHSLLLISGAFAAFRREAVVTVGGFDPDCMVEDYELIHRLHRHAANEALDWRVRVIGRAIARTDAPATLPEFLRQRRRWFGGFLQTQYWNRDMVGNRRFGQLGTQMLPVKALDTVQPIYGLAAFAILIAVLASGRLHIVLPILLIMLTKIAIDLSFHLGSLRLYARWTGQQEGLRWGPALIAAILEPFTFQLFRHLGALLGWVAFLTGKESWTAQSRSAIRASRNVTGDVV</sequence>
<dbReference type="Gene3D" id="3.90.550.10">
    <property type="entry name" value="Spore Coat Polysaccharide Biosynthesis Protein SpsA, Chain A"/>
    <property type="match status" value="1"/>
</dbReference>
<keyword evidence="2" id="KW-0328">Glycosyltransferase</keyword>
<evidence type="ECO:0000259" key="5">
    <source>
        <dbReference type="Pfam" id="PF13632"/>
    </source>
</evidence>
<dbReference type="GO" id="GO:0016757">
    <property type="term" value="F:glycosyltransferase activity"/>
    <property type="evidence" value="ECO:0007669"/>
    <property type="project" value="UniProtKB-KW"/>
</dbReference>
<dbReference type="InterPro" id="IPR029044">
    <property type="entry name" value="Nucleotide-diphossugar_trans"/>
</dbReference>
<dbReference type="Pfam" id="PF13632">
    <property type="entry name" value="Glyco_trans_2_3"/>
    <property type="match status" value="1"/>
</dbReference>
<feature type="domain" description="Glycosyltransferase 2-like" evidence="5">
    <location>
        <begin position="193"/>
        <end position="390"/>
    </location>
</feature>
<evidence type="ECO:0000256" key="2">
    <source>
        <dbReference type="ARBA" id="ARBA00022676"/>
    </source>
</evidence>
<dbReference type="RefSeq" id="WP_202093503.1">
    <property type="nucleotide sequence ID" value="NZ_CP061035.1"/>
</dbReference>
<reference evidence="7" key="1">
    <citation type="submission" date="2020-09" db="EMBL/GenBank/DDBJ databases">
        <title>Sphingomonas sp., a new species isolated from pork steak.</title>
        <authorList>
            <person name="Heidler von Heilborn D."/>
        </authorList>
    </citation>
    <scope>NUCLEOTIDE SEQUENCE [LARGE SCALE GENOMIC DNA]</scope>
</reference>
<keyword evidence="4" id="KW-1133">Transmembrane helix</keyword>
<feature type="transmembrane region" description="Helical" evidence="4">
    <location>
        <begin position="373"/>
        <end position="391"/>
    </location>
</feature>
<dbReference type="PANTHER" id="PTHR43630">
    <property type="entry name" value="POLY-BETA-1,6-N-ACETYL-D-GLUCOSAMINE SYNTHASE"/>
    <property type="match status" value="1"/>
</dbReference>
<name>A0A974NUL0_9SPHN</name>
<protein>
    <submittedName>
        <fullName evidence="6">Glycosyltransferase family 2 protein</fullName>
    </submittedName>
</protein>
<dbReference type="PANTHER" id="PTHR43630:SF1">
    <property type="entry name" value="POLY-BETA-1,6-N-ACETYL-D-GLUCOSAMINE SYNTHASE"/>
    <property type="match status" value="1"/>
</dbReference>
<accession>A0A974NUL0</accession>
<organism evidence="6 7">
    <name type="scientific">Sphingomonas aliaeris</name>
    <dbReference type="NCBI Taxonomy" id="2759526"/>
    <lineage>
        <taxon>Bacteria</taxon>
        <taxon>Pseudomonadati</taxon>
        <taxon>Pseudomonadota</taxon>
        <taxon>Alphaproteobacteria</taxon>
        <taxon>Sphingomonadales</taxon>
        <taxon>Sphingomonadaceae</taxon>
        <taxon>Sphingomonas</taxon>
    </lineage>
</organism>
<dbReference type="KEGG" id="sari:H5J25_18130"/>
<evidence type="ECO:0000313" key="6">
    <source>
        <dbReference type="EMBL" id="QQV77211.1"/>
    </source>
</evidence>
<evidence type="ECO:0000256" key="3">
    <source>
        <dbReference type="ARBA" id="ARBA00022679"/>
    </source>
</evidence>
<keyword evidence="4" id="KW-0812">Transmembrane</keyword>
<dbReference type="Proteomes" id="UP000595894">
    <property type="component" value="Chromosome"/>
</dbReference>
<keyword evidence="4" id="KW-0472">Membrane</keyword>
<dbReference type="AlphaFoldDB" id="A0A974NUL0"/>
<feature type="transmembrane region" description="Helical" evidence="4">
    <location>
        <begin position="32"/>
        <end position="50"/>
    </location>
</feature>
<keyword evidence="7" id="KW-1185">Reference proteome</keyword>
<feature type="transmembrane region" description="Helical" evidence="4">
    <location>
        <begin position="56"/>
        <end position="79"/>
    </location>
</feature>
<dbReference type="SUPFAM" id="SSF53448">
    <property type="entry name" value="Nucleotide-diphospho-sugar transferases"/>
    <property type="match status" value="1"/>
</dbReference>
<proteinExistence type="inferred from homology"/>
<dbReference type="CDD" id="cd06423">
    <property type="entry name" value="CESA_like"/>
    <property type="match status" value="1"/>
</dbReference>
<evidence type="ECO:0000313" key="7">
    <source>
        <dbReference type="Proteomes" id="UP000595894"/>
    </source>
</evidence>
<keyword evidence="3" id="KW-0808">Transferase</keyword>
<dbReference type="EMBL" id="CP061035">
    <property type="protein sequence ID" value="QQV77211.1"/>
    <property type="molecule type" value="Genomic_DNA"/>
</dbReference>
<dbReference type="InterPro" id="IPR001173">
    <property type="entry name" value="Glyco_trans_2-like"/>
</dbReference>
<evidence type="ECO:0000256" key="1">
    <source>
        <dbReference type="ARBA" id="ARBA00006739"/>
    </source>
</evidence>
<comment type="similarity">
    <text evidence="1">Belongs to the glycosyltransferase 2 family.</text>
</comment>